<feature type="region of interest" description="Disordered" evidence="1">
    <location>
        <begin position="38"/>
        <end position="60"/>
    </location>
</feature>
<accession>A0A0L7KBA6</accession>
<evidence type="ECO:0000313" key="2">
    <source>
        <dbReference type="EMBL" id="KOB60214.1"/>
    </source>
</evidence>
<proteinExistence type="predicted"/>
<sequence>MFYIYSCIWCTNNTPIINLKNNQMVFSTHVHKNIIHINEKKREKKKKDNYAHTHTHTQLK</sequence>
<gene>
    <name evidence="2" type="ORF">PFHG_01907</name>
</gene>
<feature type="non-terminal residue" evidence="2">
    <location>
        <position position="60"/>
    </location>
</feature>
<dbReference type="Proteomes" id="UP000054289">
    <property type="component" value="Unassembled WGS sequence"/>
</dbReference>
<reference evidence="3" key="2">
    <citation type="submission" date="2006-03" db="EMBL/GenBank/DDBJ databases">
        <title>The genome sequence of the Plasmodium falciparum HB3.</title>
        <authorList>
            <consortium name="The Broad Institute Genome Sequencing Platform"/>
            <person name="Birren B."/>
            <person name="Lander E."/>
            <person name="Galagan J."/>
            <person name="Nusbaum C."/>
            <person name="Devon K."/>
            <person name="Henn M."/>
            <person name="Jaffe D."/>
            <person name="Butler J."/>
            <person name="Alvarez P."/>
            <person name="Gnerre S."/>
            <person name="Grabherr M."/>
            <person name="Kleber M."/>
            <person name="Mauceli E."/>
            <person name="Brockman W."/>
            <person name="MacCallum I.A."/>
            <person name="Rounsley S."/>
            <person name="Young S."/>
            <person name="LaButti K."/>
            <person name="Pushparaj V."/>
            <person name="DeCaprio D."/>
            <person name="Crawford M."/>
            <person name="Koehrsen M."/>
            <person name="Engels R."/>
            <person name="Montgomery P."/>
            <person name="Pearson M."/>
            <person name="Howarth C."/>
            <person name="Larson L."/>
            <person name="Luoma S."/>
            <person name="White J."/>
            <person name="Kodira C."/>
            <person name="Zeng Q."/>
            <person name="Oleary S."/>
            <person name="Yandava C."/>
            <person name="Alvarado L."/>
            <person name="Wirth D."/>
            <person name="Volkman S."/>
            <person name="Hartl D."/>
        </authorList>
    </citation>
    <scope>NUCLEOTIDE SEQUENCE [LARGE SCALE GENOMIC DNA]</scope>
</reference>
<reference evidence="2 3" key="1">
    <citation type="submission" date="2006-03" db="EMBL/GenBank/DDBJ databases">
        <title>Annotation of Plasmodium falciparum HB3.</title>
        <authorList>
            <consortium name="The Broad Institute Genome Sequencing Platform"/>
            <person name="Volkman S.K."/>
            <person name="Neafsey D.E."/>
            <person name="Dash A.P."/>
            <person name="Chitnis C.E."/>
            <person name="Hartl D.L."/>
            <person name="Young S.K."/>
            <person name="Zeng Q."/>
            <person name="Koehrsen M."/>
            <person name="Alvarado L."/>
            <person name="Berlin A."/>
            <person name="Borenstein D."/>
            <person name="Chapman S.B."/>
            <person name="Chen Z."/>
            <person name="Engels R."/>
            <person name="Freedman E."/>
            <person name="Gellesch M."/>
            <person name="Goldberg J."/>
            <person name="Griggs A."/>
            <person name="Gujja S."/>
            <person name="Heilman E.R."/>
            <person name="Heiman D.I."/>
            <person name="Howarth C."/>
            <person name="Jen D."/>
            <person name="Larson L."/>
            <person name="Mehta T."/>
            <person name="Neiman D."/>
            <person name="Park D."/>
            <person name="Pearson M."/>
            <person name="Roberts A."/>
            <person name="Saif S."/>
            <person name="Shea T."/>
            <person name="Shenoy N."/>
            <person name="Sisk P."/>
            <person name="Stolte C."/>
            <person name="Sykes S."/>
            <person name="Walk T."/>
            <person name="White J."/>
            <person name="Yandava C."/>
            <person name="Haas B."/>
            <person name="Henn M.R."/>
            <person name="Nusbaum C."/>
            <person name="Birren B."/>
        </authorList>
    </citation>
    <scope>NUCLEOTIDE SEQUENCE [LARGE SCALE GENOMIC DNA]</scope>
    <source>
        <strain evidence="2">HB3</strain>
    </source>
</reference>
<evidence type="ECO:0000256" key="1">
    <source>
        <dbReference type="SAM" id="MobiDB-lite"/>
    </source>
</evidence>
<name>A0A0L7KBA6_PLAFX</name>
<dbReference type="OMA" id="VFSTHVH"/>
<dbReference type="KEGG" id="pfh:PFHG_01907"/>
<evidence type="ECO:0000313" key="3">
    <source>
        <dbReference type="Proteomes" id="UP000054289"/>
    </source>
</evidence>
<dbReference type="EMBL" id="CH671956">
    <property type="protein sequence ID" value="KOB60214.1"/>
    <property type="molecule type" value="Genomic_DNA"/>
</dbReference>
<feature type="compositionally biased region" description="Basic and acidic residues" evidence="1">
    <location>
        <begin position="38"/>
        <end position="51"/>
    </location>
</feature>
<protein>
    <submittedName>
        <fullName evidence="2">Uncharacterized protein</fullName>
    </submittedName>
</protein>
<organism evidence="2 3">
    <name type="scientific">Plasmodium falciparum (isolate HB3)</name>
    <dbReference type="NCBI Taxonomy" id="137071"/>
    <lineage>
        <taxon>Eukaryota</taxon>
        <taxon>Sar</taxon>
        <taxon>Alveolata</taxon>
        <taxon>Apicomplexa</taxon>
        <taxon>Aconoidasida</taxon>
        <taxon>Haemosporida</taxon>
        <taxon>Plasmodiidae</taxon>
        <taxon>Plasmodium</taxon>
        <taxon>Plasmodium (Laverania)</taxon>
    </lineage>
</organism>
<dbReference type="AlphaFoldDB" id="A0A0L7KBA6"/>